<reference evidence="2" key="1">
    <citation type="journal article" date="2019" name="Int. J. Syst. Evol. Microbiol.">
        <title>The Global Catalogue of Microorganisms (GCM) 10K type strain sequencing project: providing services to taxonomists for standard genome sequencing and annotation.</title>
        <authorList>
            <consortium name="The Broad Institute Genomics Platform"/>
            <consortium name="The Broad Institute Genome Sequencing Center for Infectious Disease"/>
            <person name="Wu L."/>
            <person name="Ma J."/>
        </authorList>
    </citation>
    <scope>NUCLEOTIDE SEQUENCE [LARGE SCALE GENOMIC DNA]</scope>
    <source>
        <strain evidence="2">CGMCC 1.15044</strain>
    </source>
</reference>
<proteinExistence type="predicted"/>
<protein>
    <submittedName>
        <fullName evidence="1">Uncharacterized protein</fullName>
    </submittedName>
</protein>
<gene>
    <name evidence="1" type="ORF">GCM10010917_19700</name>
</gene>
<keyword evidence="2" id="KW-1185">Reference proteome</keyword>
<organism evidence="1 2">
    <name type="scientific">Paenibacillus physcomitrellae</name>
    <dbReference type="NCBI Taxonomy" id="1619311"/>
    <lineage>
        <taxon>Bacteria</taxon>
        <taxon>Bacillati</taxon>
        <taxon>Bacillota</taxon>
        <taxon>Bacilli</taxon>
        <taxon>Bacillales</taxon>
        <taxon>Paenibacillaceae</taxon>
        <taxon>Paenibacillus</taxon>
    </lineage>
</organism>
<sequence length="81" mass="8934">MALSGESRFLSCLNRHLINGVTLKLAVRPVKLNRITADGKAEGRVEGGGRDAQFAYSVNALHMGSRLFVTRKKINNIKGFY</sequence>
<dbReference type="Proteomes" id="UP000609323">
    <property type="component" value="Unassembled WGS sequence"/>
</dbReference>
<name>A0ABQ1FZG6_9BACL</name>
<comment type="caution">
    <text evidence="1">The sequence shown here is derived from an EMBL/GenBank/DDBJ whole genome shotgun (WGS) entry which is preliminary data.</text>
</comment>
<dbReference type="EMBL" id="BMHF01000005">
    <property type="protein sequence ID" value="GGA34489.1"/>
    <property type="molecule type" value="Genomic_DNA"/>
</dbReference>
<accession>A0ABQ1FZG6</accession>
<evidence type="ECO:0000313" key="1">
    <source>
        <dbReference type="EMBL" id="GGA34489.1"/>
    </source>
</evidence>
<evidence type="ECO:0000313" key="2">
    <source>
        <dbReference type="Proteomes" id="UP000609323"/>
    </source>
</evidence>